<evidence type="ECO:0000313" key="3">
    <source>
        <dbReference type="EMBL" id="KAK8224910.1"/>
    </source>
</evidence>
<proteinExistence type="predicted"/>
<gene>
    <name evidence="3" type="ORF">HDK90DRAFT_95209</name>
</gene>
<dbReference type="Pfam" id="PF09056">
    <property type="entry name" value="Phospholip_A2_3"/>
    <property type="match status" value="1"/>
</dbReference>
<organism evidence="3 4">
    <name type="scientific">Phyllosticta capitalensis</name>
    <dbReference type="NCBI Taxonomy" id="121624"/>
    <lineage>
        <taxon>Eukaryota</taxon>
        <taxon>Fungi</taxon>
        <taxon>Dikarya</taxon>
        <taxon>Ascomycota</taxon>
        <taxon>Pezizomycotina</taxon>
        <taxon>Dothideomycetes</taxon>
        <taxon>Dothideomycetes incertae sedis</taxon>
        <taxon>Botryosphaeriales</taxon>
        <taxon>Phyllostictaceae</taxon>
        <taxon>Phyllosticta</taxon>
    </lineage>
</organism>
<feature type="signal peptide" evidence="2">
    <location>
        <begin position="1"/>
        <end position="32"/>
    </location>
</feature>
<accession>A0ABR1YDU7</accession>
<comment type="caution">
    <text evidence="3">The sequence shown here is derived from an EMBL/GenBank/DDBJ whole genome shotgun (WGS) entry which is preliminary data.</text>
</comment>
<evidence type="ECO:0000256" key="2">
    <source>
        <dbReference type="SAM" id="SignalP"/>
    </source>
</evidence>
<protein>
    <submittedName>
        <fullName evidence="3">Uncharacterized protein</fullName>
    </submittedName>
</protein>
<dbReference type="InterPro" id="IPR015141">
    <property type="entry name" value="PLipase_A2_prok/fun"/>
</dbReference>
<dbReference type="SUPFAM" id="SSF48619">
    <property type="entry name" value="Phospholipase A2, PLA2"/>
    <property type="match status" value="1"/>
</dbReference>
<name>A0ABR1YDU7_9PEZI</name>
<dbReference type="InterPro" id="IPR036444">
    <property type="entry name" value="PLipase_A2_dom_sf"/>
</dbReference>
<keyword evidence="2" id="KW-0732">Signal</keyword>
<dbReference type="Proteomes" id="UP001492380">
    <property type="component" value="Unassembled WGS sequence"/>
</dbReference>
<sequence length="222" mass="25933">MNAISRSKRFWAFGLLATMALLLLCTLQPAQQTQSALQKRGDPYGEGMGPASFDGNDNGDEENHPWWEKQNMKHFSRVWPGPDQEPSNTRNNCDTKAWLFWLSFGAHEHDFKRHRKERDILCVPDPAWKSDACTRAPDKPFNSFQFKAACQRQDFAVLNLQQYIDRAKTLTEEQRQRERLDFNIKEQIKERFRTDLTNACYQEAGGRLLCVFMASAYRIFHH</sequence>
<dbReference type="Gene3D" id="1.20.90.10">
    <property type="entry name" value="Phospholipase A2 domain"/>
    <property type="match status" value="1"/>
</dbReference>
<reference evidence="3 4" key="1">
    <citation type="submission" date="2024-04" db="EMBL/GenBank/DDBJ databases">
        <title>Phyllosticta paracitricarpa is synonymous to the EU quarantine fungus P. citricarpa based on phylogenomic analyses.</title>
        <authorList>
            <consortium name="Lawrence Berkeley National Laboratory"/>
            <person name="Van Ingen-Buijs V.A."/>
            <person name="Van Westerhoven A.C."/>
            <person name="Haridas S."/>
            <person name="Skiadas P."/>
            <person name="Martin F."/>
            <person name="Groenewald J.Z."/>
            <person name="Crous P.W."/>
            <person name="Seidl M.F."/>
        </authorList>
    </citation>
    <scope>NUCLEOTIDE SEQUENCE [LARGE SCALE GENOMIC DNA]</scope>
    <source>
        <strain evidence="3 4">CBS 123374</strain>
    </source>
</reference>
<evidence type="ECO:0000313" key="4">
    <source>
        <dbReference type="Proteomes" id="UP001492380"/>
    </source>
</evidence>
<evidence type="ECO:0000256" key="1">
    <source>
        <dbReference type="SAM" id="MobiDB-lite"/>
    </source>
</evidence>
<feature type="chain" id="PRO_5047483762" evidence="2">
    <location>
        <begin position="33"/>
        <end position="222"/>
    </location>
</feature>
<dbReference type="EMBL" id="JBBWRZ010000012">
    <property type="protein sequence ID" value="KAK8224910.1"/>
    <property type="molecule type" value="Genomic_DNA"/>
</dbReference>
<feature type="region of interest" description="Disordered" evidence="1">
    <location>
        <begin position="36"/>
        <end position="65"/>
    </location>
</feature>
<keyword evidence="4" id="KW-1185">Reference proteome</keyword>